<feature type="coiled-coil region" evidence="8">
    <location>
        <begin position="113"/>
        <end position="140"/>
    </location>
</feature>
<dbReference type="NCBIfam" id="NF003261">
    <property type="entry name" value="PRK04231.1"/>
    <property type="match status" value="1"/>
</dbReference>
<dbReference type="SUPFAM" id="SSF50447">
    <property type="entry name" value="Translation proteins"/>
    <property type="match status" value="1"/>
</dbReference>
<dbReference type="GO" id="GO:0006412">
    <property type="term" value="P:translation"/>
    <property type="evidence" value="ECO:0007669"/>
    <property type="project" value="UniProtKB-UniRule"/>
</dbReference>
<keyword evidence="4 9" id="KW-0689">Ribosomal protein</keyword>
<evidence type="ECO:0000256" key="2">
    <source>
        <dbReference type="ARBA" id="ARBA00022730"/>
    </source>
</evidence>
<dbReference type="GO" id="GO:0003735">
    <property type="term" value="F:structural constituent of ribosome"/>
    <property type="evidence" value="ECO:0007669"/>
    <property type="project" value="UniProtKB-UniRule"/>
</dbReference>
<evidence type="ECO:0000256" key="8">
    <source>
        <dbReference type="SAM" id="Coils"/>
    </source>
</evidence>
<keyword evidence="3" id="KW-0694">RNA-binding</keyword>
<dbReference type="GO" id="GO:0022625">
    <property type="term" value="C:cytosolic large ribosomal subunit"/>
    <property type="evidence" value="ECO:0007669"/>
    <property type="project" value="UniProtKB-UniRule"/>
</dbReference>
<dbReference type="InterPro" id="IPR009000">
    <property type="entry name" value="Transl_B-barrel_sf"/>
</dbReference>
<dbReference type="FunFam" id="3.30.1430.10:FF:000005">
    <property type="entry name" value="50S ribosomal protein L3"/>
    <property type="match status" value="1"/>
</dbReference>
<dbReference type="Gene3D" id="4.10.960.10">
    <property type="entry name" value="Ribosomal protein L3, domain 3"/>
    <property type="match status" value="1"/>
</dbReference>
<keyword evidence="5" id="KW-0687">Ribonucleoprotein</keyword>
<dbReference type="InterPro" id="IPR044892">
    <property type="entry name" value="Ribosomal_L3_dom_3_arc_sf"/>
</dbReference>
<evidence type="ECO:0000256" key="5">
    <source>
        <dbReference type="ARBA" id="ARBA00023274"/>
    </source>
</evidence>
<dbReference type="PANTHER" id="PTHR11363:SF5">
    <property type="entry name" value="LARGE RIBOSOMAL SUBUNIT PROTEIN UL3"/>
    <property type="match status" value="1"/>
</dbReference>
<dbReference type="InterPro" id="IPR045077">
    <property type="entry name" value="L3_arc_euk"/>
</dbReference>
<dbReference type="PROSITE" id="PS00474">
    <property type="entry name" value="RIBOSOMAL_L3"/>
    <property type="match status" value="1"/>
</dbReference>
<evidence type="ECO:0000313" key="9">
    <source>
        <dbReference type="EMBL" id="KFM18224.1"/>
    </source>
</evidence>
<comment type="caution">
    <text evidence="9">The sequence shown here is derived from an EMBL/GenBank/DDBJ whole genome shotgun (WGS) entry which is preliminary data.</text>
</comment>
<protein>
    <recommendedName>
        <fullName evidence="6 7">50S ribosomal protein L3</fullName>
    </recommendedName>
</protein>
<evidence type="ECO:0000256" key="6">
    <source>
        <dbReference type="ARBA" id="ARBA00035457"/>
    </source>
</evidence>
<evidence type="ECO:0000313" key="10">
    <source>
        <dbReference type="Proteomes" id="UP000029387"/>
    </source>
</evidence>
<dbReference type="NCBIfam" id="TIGR03626">
    <property type="entry name" value="L3_arch"/>
    <property type="match status" value="1"/>
</dbReference>
<dbReference type="InterPro" id="IPR000597">
    <property type="entry name" value="Ribosomal_uL3"/>
</dbReference>
<dbReference type="PATRIC" id="fig|1502295.3.peg.1102"/>
<dbReference type="Gene3D" id="2.40.30.10">
    <property type="entry name" value="Translation factors"/>
    <property type="match status" value="1"/>
</dbReference>
<evidence type="ECO:0000256" key="4">
    <source>
        <dbReference type="ARBA" id="ARBA00022980"/>
    </source>
</evidence>
<reference evidence="9 10" key="1">
    <citation type="submission" date="2014-06" db="EMBL/GenBank/DDBJ databases">
        <authorList>
            <person name="Ngugi D.K."/>
            <person name="Blom J."/>
            <person name="Alam I."/>
            <person name="Rashid M."/>
            <person name="Baalawi W."/>
            <person name="Zhang G."/>
            <person name="Hikmawan T."/>
            <person name="Guan Y."/>
            <person name="Antunes A."/>
            <person name="Siam R."/>
            <person name="El-Dorry H."/>
            <person name="Bajic V."/>
            <person name="Stingl U."/>
        </authorList>
    </citation>
    <scope>NUCLEOTIDE SEQUENCE [LARGE SCALE GENOMIC DNA]</scope>
    <source>
        <strain evidence="9">SCGC AAA799-P11</strain>
    </source>
</reference>
<keyword evidence="8" id="KW-0175">Coiled coil</keyword>
<sequence length="331" mass="36789">MGARKRHSPRRGSLAYSPRVRAKSMEARIRAWPKLDSEEPKILAHCGFKAGCVQIVSIDDREKVPNAGKQLVSLGTVLVTPPVLILGIRGYSKDHDGLHAEFDVYAEDIPKNIAKEISLKNKQENAIENAEKSLKKIKEIFAIVAVSPSAAGLEQKKPYIFEASVSGGDIPKQFTHVKELLGKEIKIDQIFETGASVDVAAITKGKGWQGVLKRWNVKKKQHKSRKTVREVGSLGPISPQSVMYTVPRAGQFGFHQRVEYDKRIMIMGNTEDDKLKINPDGGYKHFGLVKGDFIILKGSVPGTYRRLIKLRSQIRNVPAKVNKPNILEVVV</sequence>
<evidence type="ECO:0000256" key="7">
    <source>
        <dbReference type="NCBIfam" id="TIGR03626"/>
    </source>
</evidence>
<dbReference type="GO" id="GO:0019843">
    <property type="term" value="F:rRNA binding"/>
    <property type="evidence" value="ECO:0007669"/>
    <property type="project" value="UniProtKB-KW"/>
</dbReference>
<gene>
    <name evidence="9" type="primary">rpl3</name>
    <name evidence="9" type="ORF">AAA799P11_01141</name>
</gene>
<dbReference type="AlphaFoldDB" id="A0A087RXM0"/>
<dbReference type="Gene3D" id="3.30.1430.10">
    <property type="match status" value="1"/>
</dbReference>
<dbReference type="InterPro" id="IPR019928">
    <property type="entry name" value="Ribosomal_uL3_arc"/>
</dbReference>
<keyword evidence="10" id="KW-1185">Reference proteome</keyword>
<dbReference type="InterPro" id="IPR019926">
    <property type="entry name" value="Ribosomal_uL3_CS"/>
</dbReference>
<dbReference type="PANTHER" id="PTHR11363">
    <property type="entry name" value="60S RIBOSOMAL PROTEIN L3-RELATED"/>
    <property type="match status" value="1"/>
</dbReference>
<keyword evidence="2" id="KW-0699">rRNA-binding</keyword>
<evidence type="ECO:0000256" key="3">
    <source>
        <dbReference type="ARBA" id="ARBA00022884"/>
    </source>
</evidence>
<accession>A0A087RXM0</accession>
<name>A0A087RXM0_9ARCH</name>
<comment type="similarity">
    <text evidence="1">Belongs to the universal ribosomal protein uL3 family.</text>
</comment>
<dbReference type="Pfam" id="PF00297">
    <property type="entry name" value="Ribosomal_L3"/>
    <property type="match status" value="1"/>
</dbReference>
<organism evidence="9 10">
    <name type="scientific">Marine Group I thaumarchaeote SCGC AAA799-P11</name>
    <dbReference type="NCBI Taxonomy" id="1502295"/>
    <lineage>
        <taxon>Archaea</taxon>
        <taxon>Nitrososphaerota</taxon>
        <taxon>Marine Group I</taxon>
    </lineage>
</organism>
<evidence type="ECO:0000256" key="1">
    <source>
        <dbReference type="ARBA" id="ARBA00006540"/>
    </source>
</evidence>
<proteinExistence type="inferred from homology"/>
<dbReference type="Proteomes" id="UP000029387">
    <property type="component" value="Unassembled WGS sequence"/>
</dbReference>
<dbReference type="EMBL" id="JOSZ01000020">
    <property type="protein sequence ID" value="KFM18224.1"/>
    <property type="molecule type" value="Genomic_DNA"/>
</dbReference>